<sequence length="170" mass="18909">MSHAQPMSRIQRESPSQIVPFPGCSPLQISNRFASLGATVARLIRKPESYLANFQSNGGINLNLSVLQIMFMLIPPVRNPQPEQKPSPASSHSSLPIEGKTKSELQEIARQLMLQAFQMHDDTDASPKFESSTSQPKPSNQQAPAPKMRWSDYPDEQDPYDFGPFNLGDD</sequence>
<dbReference type="Proteomes" id="UP001054821">
    <property type="component" value="Chromosome 6"/>
</dbReference>
<dbReference type="EMBL" id="JAJFAZ020000006">
    <property type="protein sequence ID" value="KAI5325426.1"/>
    <property type="molecule type" value="Genomic_DNA"/>
</dbReference>
<name>A0AAD4VK69_PRUDU</name>
<protein>
    <submittedName>
        <fullName evidence="2">Uncharacterized protein</fullName>
    </submittedName>
</protein>
<evidence type="ECO:0000256" key="1">
    <source>
        <dbReference type="SAM" id="MobiDB-lite"/>
    </source>
</evidence>
<organism evidence="2 3">
    <name type="scientific">Prunus dulcis</name>
    <name type="common">Almond</name>
    <name type="synonym">Amygdalus dulcis</name>
    <dbReference type="NCBI Taxonomy" id="3755"/>
    <lineage>
        <taxon>Eukaryota</taxon>
        <taxon>Viridiplantae</taxon>
        <taxon>Streptophyta</taxon>
        <taxon>Embryophyta</taxon>
        <taxon>Tracheophyta</taxon>
        <taxon>Spermatophyta</taxon>
        <taxon>Magnoliopsida</taxon>
        <taxon>eudicotyledons</taxon>
        <taxon>Gunneridae</taxon>
        <taxon>Pentapetalae</taxon>
        <taxon>rosids</taxon>
        <taxon>fabids</taxon>
        <taxon>Rosales</taxon>
        <taxon>Rosaceae</taxon>
        <taxon>Amygdaloideae</taxon>
        <taxon>Amygdaleae</taxon>
        <taxon>Prunus</taxon>
    </lineage>
</organism>
<evidence type="ECO:0000313" key="2">
    <source>
        <dbReference type="EMBL" id="KAI5325426.1"/>
    </source>
</evidence>
<keyword evidence="3" id="KW-1185">Reference proteome</keyword>
<evidence type="ECO:0000313" key="3">
    <source>
        <dbReference type="Proteomes" id="UP001054821"/>
    </source>
</evidence>
<feature type="compositionally biased region" description="Polar residues" evidence="1">
    <location>
        <begin position="129"/>
        <end position="143"/>
    </location>
</feature>
<comment type="caution">
    <text evidence="2">The sequence shown here is derived from an EMBL/GenBank/DDBJ whole genome shotgun (WGS) entry which is preliminary data.</text>
</comment>
<proteinExistence type="predicted"/>
<accession>A0AAD4VK69</accession>
<gene>
    <name evidence="2" type="ORF">L3X38_034500</name>
</gene>
<dbReference type="AlphaFoldDB" id="A0AAD4VK69"/>
<feature type="region of interest" description="Disordered" evidence="1">
    <location>
        <begin position="78"/>
        <end position="170"/>
    </location>
</feature>
<reference evidence="2 3" key="1">
    <citation type="journal article" date="2022" name="G3 (Bethesda)">
        <title>Whole-genome sequence and methylome profiling of the almond [Prunus dulcis (Mill.) D.A. Webb] cultivar 'Nonpareil'.</title>
        <authorList>
            <person name="D'Amico-Willman K.M."/>
            <person name="Ouma W.Z."/>
            <person name="Meulia T."/>
            <person name="Sideli G.M."/>
            <person name="Gradziel T.M."/>
            <person name="Fresnedo-Ramirez J."/>
        </authorList>
    </citation>
    <scope>NUCLEOTIDE SEQUENCE [LARGE SCALE GENOMIC DNA]</scope>
    <source>
        <strain evidence="2">Clone GOH B32 T37-40</strain>
    </source>
</reference>